<gene>
    <name evidence="2" type="ORF">HMPREF0367_01087</name>
</gene>
<protein>
    <submittedName>
        <fullName evidence="2">Uncharacterized protein</fullName>
    </submittedName>
</protein>
<keyword evidence="1" id="KW-0472">Membrane</keyword>
<dbReference type="HOGENOM" id="CLU_2699225_0_0_9"/>
<dbReference type="EMBL" id="AWVI01000044">
    <property type="protein sequence ID" value="ERK45234.1"/>
    <property type="molecule type" value="Genomic_DNA"/>
</dbReference>
<dbReference type="Proteomes" id="UP000016658">
    <property type="component" value="Unassembled WGS sequence"/>
</dbReference>
<evidence type="ECO:0000256" key="1">
    <source>
        <dbReference type="SAM" id="Phobius"/>
    </source>
</evidence>
<reference evidence="2 3" key="1">
    <citation type="submission" date="2013-06" db="EMBL/GenBank/DDBJ databases">
        <authorList>
            <person name="Weinstock G."/>
            <person name="Sodergren E."/>
            <person name="Lobos E.A."/>
            <person name="Fulton L."/>
            <person name="Fulton R."/>
            <person name="Courtney L."/>
            <person name="Fronick C."/>
            <person name="O'Laughlin M."/>
            <person name="Godfrey J."/>
            <person name="Wilson R.M."/>
            <person name="Miner T."/>
            <person name="Farmer C."/>
            <person name="Delehaunty K."/>
            <person name="Cordes M."/>
            <person name="Minx P."/>
            <person name="Tomlinson C."/>
            <person name="Chen J."/>
            <person name="Wollam A."/>
            <person name="Pepin K.H."/>
            <person name="Bhonagiri V."/>
            <person name="Zhang X."/>
            <person name="Warren W."/>
            <person name="Mitreva M."/>
            <person name="Mardis E.R."/>
            <person name="Wilson R.K."/>
        </authorList>
    </citation>
    <scope>NUCLEOTIDE SEQUENCE [LARGE SCALE GENOMIC DNA]</scope>
    <source>
        <strain evidence="2 3">ATCC 27803</strain>
    </source>
</reference>
<sequence>MSFFYLVQEFYGYYIDFFIYVITCFFLHSYNNIEILTYKSSGKVGHNNGISYKKKKKSASTSTFYYSTPMMKE</sequence>
<dbReference type="AlphaFoldDB" id="U2PN85"/>
<comment type="caution">
    <text evidence="2">The sequence shown here is derived from an EMBL/GenBank/DDBJ whole genome shotgun (WGS) entry which is preliminary data.</text>
</comment>
<accession>U2PN85</accession>
<evidence type="ECO:0000313" key="3">
    <source>
        <dbReference type="Proteomes" id="UP000016658"/>
    </source>
</evidence>
<proteinExistence type="predicted"/>
<keyword evidence="1" id="KW-1133">Transmembrane helix</keyword>
<evidence type="ECO:0000313" key="2">
    <source>
        <dbReference type="EMBL" id="ERK45234.1"/>
    </source>
</evidence>
<keyword evidence="1" id="KW-0812">Transmembrane</keyword>
<name>U2PN85_9FIRM</name>
<feature type="transmembrane region" description="Helical" evidence="1">
    <location>
        <begin position="12"/>
        <end position="30"/>
    </location>
</feature>
<organism evidence="2 3">
    <name type="scientific">Faecalitalea cylindroides ATCC 27803</name>
    <dbReference type="NCBI Taxonomy" id="649755"/>
    <lineage>
        <taxon>Bacteria</taxon>
        <taxon>Bacillati</taxon>
        <taxon>Bacillota</taxon>
        <taxon>Erysipelotrichia</taxon>
        <taxon>Erysipelotrichales</taxon>
        <taxon>Erysipelotrichaceae</taxon>
        <taxon>Faecalitalea</taxon>
    </lineage>
</organism>